<gene>
    <name evidence="2" type="ORF">HPP92_008360</name>
</gene>
<dbReference type="EMBL" id="JADCNL010000004">
    <property type="protein sequence ID" value="KAG0484281.1"/>
    <property type="molecule type" value="Genomic_DNA"/>
</dbReference>
<reference evidence="2 3" key="1">
    <citation type="journal article" date="2020" name="Nat. Food">
        <title>A phased Vanilla planifolia genome enables genetic improvement of flavour and production.</title>
        <authorList>
            <person name="Hasing T."/>
            <person name="Tang H."/>
            <person name="Brym M."/>
            <person name="Khazi F."/>
            <person name="Huang T."/>
            <person name="Chambers A.H."/>
        </authorList>
    </citation>
    <scope>NUCLEOTIDE SEQUENCE [LARGE SCALE GENOMIC DNA]</scope>
    <source>
        <tissue evidence="2">Leaf</tissue>
    </source>
</reference>
<dbReference type="AlphaFoldDB" id="A0A835R2C7"/>
<evidence type="ECO:0000256" key="1">
    <source>
        <dbReference type="SAM" id="MobiDB-lite"/>
    </source>
</evidence>
<comment type="caution">
    <text evidence="2">The sequence shown here is derived from an EMBL/GenBank/DDBJ whole genome shotgun (WGS) entry which is preliminary data.</text>
</comment>
<accession>A0A835R2C7</accession>
<protein>
    <submittedName>
        <fullName evidence="2">Uncharacterized protein</fullName>
    </submittedName>
</protein>
<dbReference type="OrthoDB" id="1936446at2759"/>
<dbReference type="Proteomes" id="UP000636800">
    <property type="component" value="Unassembled WGS sequence"/>
</dbReference>
<feature type="compositionally biased region" description="Low complexity" evidence="1">
    <location>
        <begin position="83"/>
        <end position="100"/>
    </location>
</feature>
<evidence type="ECO:0000313" key="2">
    <source>
        <dbReference type="EMBL" id="KAG0484281.1"/>
    </source>
</evidence>
<proteinExistence type="predicted"/>
<feature type="region of interest" description="Disordered" evidence="1">
    <location>
        <begin position="83"/>
        <end position="102"/>
    </location>
</feature>
<organism evidence="2 3">
    <name type="scientific">Vanilla planifolia</name>
    <name type="common">Vanilla</name>
    <dbReference type="NCBI Taxonomy" id="51239"/>
    <lineage>
        <taxon>Eukaryota</taxon>
        <taxon>Viridiplantae</taxon>
        <taxon>Streptophyta</taxon>
        <taxon>Embryophyta</taxon>
        <taxon>Tracheophyta</taxon>
        <taxon>Spermatophyta</taxon>
        <taxon>Magnoliopsida</taxon>
        <taxon>Liliopsida</taxon>
        <taxon>Asparagales</taxon>
        <taxon>Orchidaceae</taxon>
        <taxon>Vanilloideae</taxon>
        <taxon>Vanilleae</taxon>
        <taxon>Vanilla</taxon>
    </lineage>
</organism>
<keyword evidence="3" id="KW-1185">Reference proteome</keyword>
<evidence type="ECO:0000313" key="3">
    <source>
        <dbReference type="Proteomes" id="UP000636800"/>
    </source>
</evidence>
<sequence>MITTAWNVRCETSATLARLQRLSSLRYRSASPILTEPFMRDQIPSVCRKLRGTGGGLRSTAGKNVAGRGGMILCRRQSSYANPSSAASRWRPPSASSASRNTFRTTSGCFGKTSQPALTSRRSDPWWICGDFNVSRTPATSRASLLWVLGAGSSSAVSGSIFTEGGNRNGKTLLARLDYFLTDPVALDLARTAAFLSVWDPRTSRGGFQITGDPISGGSFTRFSGKLTRDSRRTRRGGTSAVLAMFRQQRGGGEATRPRAGALRLALSRAGPAWQVASLNLSSILAREEVRREELASGGQRDGSLGFWLLPRGKSASAGNP</sequence>
<feature type="region of interest" description="Disordered" evidence="1">
    <location>
        <begin position="293"/>
        <end position="321"/>
    </location>
</feature>
<name>A0A835R2C7_VANPL</name>